<comment type="subunit">
    <text evidence="4">Homotrimer.</text>
</comment>
<gene>
    <name evidence="13" type="ORF">IAB28_07450</name>
</gene>
<comment type="catalytic activity">
    <reaction evidence="1">
        <text>4-hydroxy-4-methyl-2-oxoglutarate = 2 pyruvate</text>
        <dbReference type="Rhea" id="RHEA:22748"/>
        <dbReference type="ChEBI" id="CHEBI:15361"/>
        <dbReference type="ChEBI" id="CHEBI:58276"/>
        <dbReference type="EC" id="4.1.3.17"/>
    </reaction>
</comment>
<organism evidence="13 14">
    <name type="scientific">Candidatus Copromonas faecavium</name>
    <name type="common">nom. illeg.</name>
    <dbReference type="NCBI Taxonomy" id="2840740"/>
    <lineage>
        <taxon>Bacteria</taxon>
        <taxon>Bacillati</taxon>
        <taxon>Bacillota</taxon>
        <taxon>Clostridia</taxon>
        <taxon>Lachnospirales</taxon>
        <taxon>Lachnospiraceae</taxon>
        <taxon>Candidatus Copromonas (nom. illeg.)</taxon>
    </lineage>
</organism>
<dbReference type="PANTHER" id="PTHR33254">
    <property type="entry name" value="4-HYDROXY-4-METHYL-2-OXOGLUTARATE ALDOLASE 3-RELATED"/>
    <property type="match status" value="1"/>
</dbReference>
<reference evidence="13" key="2">
    <citation type="journal article" date="2021" name="PeerJ">
        <title>Extensive microbial diversity within the chicken gut microbiome revealed by metagenomics and culture.</title>
        <authorList>
            <person name="Gilroy R."/>
            <person name="Ravi A."/>
            <person name="Getino M."/>
            <person name="Pursley I."/>
            <person name="Horton D.L."/>
            <person name="Alikhan N.F."/>
            <person name="Baker D."/>
            <person name="Gharbi K."/>
            <person name="Hall N."/>
            <person name="Watson M."/>
            <person name="Adriaenssens E.M."/>
            <person name="Foster-Nyarko E."/>
            <person name="Jarju S."/>
            <person name="Secka A."/>
            <person name="Antonio M."/>
            <person name="Oren A."/>
            <person name="Chaudhuri R.R."/>
            <person name="La Ragione R."/>
            <person name="Hildebrand F."/>
            <person name="Pallen M.J."/>
        </authorList>
    </citation>
    <scope>NUCLEOTIDE SEQUENCE</scope>
    <source>
        <strain evidence="13">CHK180-2868</strain>
    </source>
</reference>
<comment type="function">
    <text evidence="8">Catalyzes the aldol cleavage of 4-hydroxy-4-methyl-2-oxoglutarate (HMG) into 2 molecules of pyruvate. Also contains a secondary oxaloacetate (OAA) decarboxylase activity due to the common pyruvate enolate transition state formed following C-C bond cleavage in the retro-aldol and decarboxylation reactions.</text>
</comment>
<reference evidence="13" key="1">
    <citation type="submission" date="2020-10" db="EMBL/GenBank/DDBJ databases">
        <authorList>
            <person name="Gilroy R."/>
        </authorList>
    </citation>
    <scope>NUCLEOTIDE SEQUENCE</scope>
    <source>
        <strain evidence="13">CHK180-2868</strain>
    </source>
</reference>
<comment type="catalytic activity">
    <reaction evidence="11">
        <text>oxaloacetate + H(+) = pyruvate + CO2</text>
        <dbReference type="Rhea" id="RHEA:15641"/>
        <dbReference type="ChEBI" id="CHEBI:15361"/>
        <dbReference type="ChEBI" id="CHEBI:15378"/>
        <dbReference type="ChEBI" id="CHEBI:16452"/>
        <dbReference type="ChEBI" id="CHEBI:16526"/>
        <dbReference type="EC" id="4.1.1.112"/>
    </reaction>
</comment>
<evidence type="ECO:0000256" key="9">
    <source>
        <dbReference type="ARBA" id="ARBA00030169"/>
    </source>
</evidence>
<keyword evidence="12" id="KW-0460">Magnesium</keyword>
<feature type="binding site" evidence="12">
    <location>
        <begin position="86"/>
        <end position="89"/>
    </location>
    <ligand>
        <name>substrate</name>
    </ligand>
</feature>
<evidence type="ECO:0000256" key="4">
    <source>
        <dbReference type="ARBA" id="ARBA00011233"/>
    </source>
</evidence>
<dbReference type="EMBL" id="DVGC01000041">
    <property type="protein sequence ID" value="HIR05786.1"/>
    <property type="molecule type" value="Genomic_DNA"/>
</dbReference>
<comment type="cofactor">
    <cofactor evidence="2">
        <name>a divalent metal cation</name>
        <dbReference type="ChEBI" id="CHEBI:60240"/>
    </cofactor>
</comment>
<dbReference type="EC" id="4.1.1.112" evidence="6"/>
<keyword evidence="12" id="KW-0479">Metal-binding</keyword>
<evidence type="ECO:0000256" key="8">
    <source>
        <dbReference type="ARBA" id="ARBA00025046"/>
    </source>
</evidence>
<proteinExistence type="inferred from homology"/>
<comment type="similarity">
    <text evidence="3">Belongs to the class II aldolase/RraA-like family.</text>
</comment>
<evidence type="ECO:0000313" key="14">
    <source>
        <dbReference type="Proteomes" id="UP000824250"/>
    </source>
</evidence>
<dbReference type="CDD" id="cd16841">
    <property type="entry name" value="RraA_family"/>
    <property type="match status" value="1"/>
</dbReference>
<dbReference type="SUPFAM" id="SSF89562">
    <property type="entry name" value="RraA-like"/>
    <property type="match status" value="1"/>
</dbReference>
<evidence type="ECO:0000256" key="1">
    <source>
        <dbReference type="ARBA" id="ARBA00001342"/>
    </source>
</evidence>
<dbReference type="EC" id="4.1.3.17" evidence="5"/>
<evidence type="ECO:0000256" key="12">
    <source>
        <dbReference type="PIRSR" id="PIRSR605493-1"/>
    </source>
</evidence>
<dbReference type="GO" id="GO:0046872">
    <property type="term" value="F:metal ion binding"/>
    <property type="evidence" value="ECO:0007669"/>
    <property type="project" value="UniProtKB-KW"/>
</dbReference>
<sequence length="220" mass="23699">MQLTDALRKRFLSVDPATVGHYINGGFMHPEMKPVRRDDMRMIGPAYTVRISGRDSCALYYGIKHAPKGSVIVVDRCGDQTFACCGEMVATYAQGRGMAGIVIDGPATDSRAIEKMEIPVFCTGISSVTTMIYGATGEVQVPVVCCGAHVNPGDLVFGDADGVVVLPADGYEEALKKAEESVAREISLRKHFLNGGDPLWNVDRLFSVGLAETIAELKKL</sequence>
<comment type="caution">
    <text evidence="13">The sequence shown here is derived from an EMBL/GenBank/DDBJ whole genome shotgun (WGS) entry which is preliminary data.</text>
</comment>
<name>A0A9D1A4W9_9FIRM</name>
<dbReference type="GO" id="GO:0047443">
    <property type="term" value="F:4-hydroxy-4-methyl-2-oxoglutarate aldolase activity"/>
    <property type="evidence" value="ECO:0007669"/>
    <property type="project" value="UniProtKB-EC"/>
</dbReference>
<dbReference type="GO" id="GO:0008948">
    <property type="term" value="F:oxaloacetate decarboxylase activity"/>
    <property type="evidence" value="ECO:0007669"/>
    <property type="project" value="UniProtKB-EC"/>
</dbReference>
<feature type="binding site" evidence="12">
    <location>
        <position position="109"/>
    </location>
    <ligand>
        <name>Mg(2+)</name>
        <dbReference type="ChEBI" id="CHEBI:18420"/>
    </ligand>
</feature>
<evidence type="ECO:0000256" key="3">
    <source>
        <dbReference type="ARBA" id="ARBA00008621"/>
    </source>
</evidence>
<dbReference type="InterPro" id="IPR005493">
    <property type="entry name" value="RraA/RraA-like"/>
</dbReference>
<evidence type="ECO:0000256" key="5">
    <source>
        <dbReference type="ARBA" id="ARBA00012213"/>
    </source>
</evidence>
<protein>
    <recommendedName>
        <fullName evidence="7">Putative 4-hydroxy-4-methyl-2-oxoglutarate aldolase</fullName>
        <ecNumber evidence="6">4.1.1.112</ecNumber>
        <ecNumber evidence="5">4.1.3.17</ecNumber>
    </recommendedName>
    <alternativeName>
        <fullName evidence="10">Oxaloacetate decarboxylase</fullName>
    </alternativeName>
    <alternativeName>
        <fullName evidence="9">RraA-like protein</fullName>
    </alternativeName>
</protein>
<dbReference type="InterPro" id="IPR036704">
    <property type="entry name" value="RraA/RraA-like_sf"/>
</dbReference>
<evidence type="ECO:0000256" key="7">
    <source>
        <dbReference type="ARBA" id="ARBA00016549"/>
    </source>
</evidence>
<dbReference type="AlphaFoldDB" id="A0A9D1A4W9"/>
<evidence type="ECO:0000256" key="6">
    <source>
        <dbReference type="ARBA" id="ARBA00012947"/>
    </source>
</evidence>
<evidence type="ECO:0000256" key="11">
    <source>
        <dbReference type="ARBA" id="ARBA00047973"/>
    </source>
</evidence>
<dbReference type="Pfam" id="PF03737">
    <property type="entry name" value="RraA-like"/>
    <property type="match status" value="1"/>
</dbReference>
<accession>A0A9D1A4W9</accession>
<dbReference type="PANTHER" id="PTHR33254:SF16">
    <property type="entry name" value="BLR3842 PROTEIN"/>
    <property type="match status" value="1"/>
</dbReference>
<dbReference type="Proteomes" id="UP000824250">
    <property type="component" value="Unassembled WGS sequence"/>
</dbReference>
<dbReference type="Gene3D" id="3.50.30.40">
    <property type="entry name" value="Ribonuclease E inhibitor RraA/RraA-like"/>
    <property type="match status" value="1"/>
</dbReference>
<evidence type="ECO:0000313" key="13">
    <source>
        <dbReference type="EMBL" id="HIR05786.1"/>
    </source>
</evidence>
<evidence type="ECO:0000256" key="2">
    <source>
        <dbReference type="ARBA" id="ARBA00001968"/>
    </source>
</evidence>
<evidence type="ECO:0000256" key="10">
    <source>
        <dbReference type="ARBA" id="ARBA00032305"/>
    </source>
</evidence>
<comment type="cofactor">
    <cofactor evidence="12">
        <name>Mg(2+)</name>
        <dbReference type="ChEBI" id="CHEBI:18420"/>
    </cofactor>
</comment>